<evidence type="ECO:0000313" key="3">
    <source>
        <dbReference type="Proteomes" id="UP000241764"/>
    </source>
</evidence>
<evidence type="ECO:0000313" key="2">
    <source>
        <dbReference type="EMBL" id="PSH61946.1"/>
    </source>
</evidence>
<gene>
    <name evidence="2" type="ORF">CU103_21785</name>
</gene>
<keyword evidence="3" id="KW-1185">Reference proteome</keyword>
<reference evidence="3" key="1">
    <citation type="submission" date="2017-11" db="EMBL/GenBank/DDBJ databases">
        <authorList>
            <person name="Kuznetsova I."/>
            <person name="Sazanova A."/>
            <person name="Chirak E."/>
            <person name="Safronova V."/>
            <person name="Willems A."/>
        </authorList>
    </citation>
    <scope>NUCLEOTIDE SEQUENCE [LARGE SCALE GENOMIC DNA]</scope>
    <source>
        <strain evidence="3">CCBAU 03422</strain>
    </source>
</reference>
<dbReference type="Proteomes" id="UP000241764">
    <property type="component" value="Unassembled WGS sequence"/>
</dbReference>
<name>A0A2P7B664_9HYPH</name>
<protein>
    <recommendedName>
        <fullName evidence="4">VWFA domain-containing protein</fullName>
    </recommendedName>
</protein>
<evidence type="ECO:0008006" key="4">
    <source>
        <dbReference type="Google" id="ProtNLM"/>
    </source>
</evidence>
<accession>A0A2P7B664</accession>
<dbReference type="Pfam" id="PF06707">
    <property type="entry name" value="DUF1194"/>
    <property type="match status" value="1"/>
</dbReference>
<dbReference type="RefSeq" id="WP_106666120.1">
    <property type="nucleotide sequence ID" value="NZ_PGGM01000011.1"/>
</dbReference>
<dbReference type="AlphaFoldDB" id="A0A2P7B664"/>
<evidence type="ECO:0000256" key="1">
    <source>
        <dbReference type="SAM" id="SignalP"/>
    </source>
</evidence>
<dbReference type="InterPro" id="IPR010607">
    <property type="entry name" value="DUF1194"/>
</dbReference>
<keyword evidence="1" id="KW-0732">Signal</keyword>
<feature type="signal peptide" evidence="1">
    <location>
        <begin position="1"/>
        <end position="31"/>
    </location>
</feature>
<comment type="caution">
    <text evidence="2">The sequence shown here is derived from an EMBL/GenBank/DDBJ whole genome shotgun (WGS) entry which is preliminary data.</text>
</comment>
<dbReference type="SUPFAM" id="SSF53300">
    <property type="entry name" value="vWA-like"/>
    <property type="match status" value="1"/>
</dbReference>
<feature type="chain" id="PRO_5015146733" description="VWFA domain-containing protein" evidence="1">
    <location>
        <begin position="32"/>
        <end position="234"/>
    </location>
</feature>
<dbReference type="EMBL" id="PGGM01000011">
    <property type="protein sequence ID" value="PSH61946.1"/>
    <property type="molecule type" value="Genomic_DNA"/>
</dbReference>
<proteinExistence type="predicted"/>
<sequence length="234" mass="25185">MTRGAAKMRKTLLCVALVLMTIAAAPSQAEACADVAIVFAIDGSDSITDAEYAFETRAIVSALRDESVLAVLKSAGMVAVSAVIWGDSVFPVQRIGWFFIDEGRGAETFAREIERNQRAVAGNTDIGNEEPADPLDLLDDPGLCPLRSVIDISGDGREALGAVRPNLVSLYHARQRAEQMHVTINALVISGDEDGLAAYYAKKVITGDNAFVMVITKFTDIWAAIRKKLIQELS</sequence>
<organism evidence="2 3">
    <name type="scientific">Phyllobacterium sophorae</name>
    <dbReference type="NCBI Taxonomy" id="1520277"/>
    <lineage>
        <taxon>Bacteria</taxon>
        <taxon>Pseudomonadati</taxon>
        <taxon>Pseudomonadota</taxon>
        <taxon>Alphaproteobacteria</taxon>
        <taxon>Hyphomicrobiales</taxon>
        <taxon>Phyllobacteriaceae</taxon>
        <taxon>Phyllobacterium</taxon>
    </lineage>
</organism>
<dbReference type="OrthoDB" id="9792179at2"/>
<dbReference type="InterPro" id="IPR036465">
    <property type="entry name" value="vWFA_dom_sf"/>
</dbReference>